<dbReference type="Proteomes" id="UP001054945">
    <property type="component" value="Unassembled WGS sequence"/>
</dbReference>
<sequence length="109" mass="12030">MSDKGGYCLYPPLGYCLKIHLTPPACRILKCPFGNSNGQENKLSIGLGLTREILMFGGIKIPNFSIPYTLQEPHGCCTTKTKADWDHSWQTQINNDPSLADVKVSSCQI</sequence>
<dbReference type="EMBL" id="BPLR01012827">
    <property type="protein sequence ID" value="GIY56929.1"/>
    <property type="molecule type" value="Genomic_DNA"/>
</dbReference>
<comment type="caution">
    <text evidence="1">The sequence shown here is derived from an EMBL/GenBank/DDBJ whole genome shotgun (WGS) entry which is preliminary data.</text>
</comment>
<name>A0AAV4UH25_CAEEX</name>
<evidence type="ECO:0000313" key="1">
    <source>
        <dbReference type="EMBL" id="GIY56929.1"/>
    </source>
</evidence>
<organism evidence="1 2">
    <name type="scientific">Caerostris extrusa</name>
    <name type="common">Bark spider</name>
    <name type="synonym">Caerostris bankana</name>
    <dbReference type="NCBI Taxonomy" id="172846"/>
    <lineage>
        <taxon>Eukaryota</taxon>
        <taxon>Metazoa</taxon>
        <taxon>Ecdysozoa</taxon>
        <taxon>Arthropoda</taxon>
        <taxon>Chelicerata</taxon>
        <taxon>Arachnida</taxon>
        <taxon>Araneae</taxon>
        <taxon>Araneomorphae</taxon>
        <taxon>Entelegynae</taxon>
        <taxon>Araneoidea</taxon>
        <taxon>Araneidae</taxon>
        <taxon>Caerostris</taxon>
    </lineage>
</organism>
<protein>
    <submittedName>
        <fullName evidence="1">Uncharacterized protein</fullName>
    </submittedName>
</protein>
<proteinExistence type="predicted"/>
<accession>A0AAV4UH25</accession>
<evidence type="ECO:0000313" key="2">
    <source>
        <dbReference type="Proteomes" id="UP001054945"/>
    </source>
</evidence>
<keyword evidence="2" id="KW-1185">Reference proteome</keyword>
<reference evidence="1 2" key="1">
    <citation type="submission" date="2021-06" db="EMBL/GenBank/DDBJ databases">
        <title>Caerostris extrusa draft genome.</title>
        <authorList>
            <person name="Kono N."/>
            <person name="Arakawa K."/>
        </authorList>
    </citation>
    <scope>NUCLEOTIDE SEQUENCE [LARGE SCALE GENOMIC DNA]</scope>
</reference>
<dbReference type="AlphaFoldDB" id="A0AAV4UH25"/>
<gene>
    <name evidence="1" type="ORF">CEXT_238041</name>
</gene>